<dbReference type="STRING" id="235985.SAMN05414137_117170"/>
<evidence type="ECO:0000313" key="1">
    <source>
        <dbReference type="EMBL" id="SEM05697.1"/>
    </source>
</evidence>
<evidence type="ECO:0000313" key="2">
    <source>
        <dbReference type="Proteomes" id="UP000183015"/>
    </source>
</evidence>
<keyword evidence="2" id="KW-1185">Reference proteome</keyword>
<sequence>MTDTFDLAARLPAALRDRAEARSFLTDFVAHWAERPLQPGDGCTEAELTAAEERLGVPIPVALRDLYSLLGRRDDLTRNEHPLMAPGELRVVDGALVFRTENQGCCVWGVLVDDLDQENPAAVVRADLADKSQERWESWDAGLQASCLNLVMSEVLTSAGCTGFSDSSADAEHLTTWCTELPAFSYDTRWFVGPDVLVREVGGCFLYVRARSEAALEYFEGRVSGFSAC</sequence>
<protein>
    <recommendedName>
        <fullName evidence="3">Knr4/Smi1-like domain-containing protein</fullName>
    </recommendedName>
</protein>
<dbReference type="OrthoDB" id="3698952at2"/>
<dbReference type="RefSeq" id="WP_042443112.1">
    <property type="nucleotide sequence ID" value="NZ_BBPN01000004.1"/>
</dbReference>
<dbReference type="Proteomes" id="UP000183015">
    <property type="component" value="Unassembled WGS sequence"/>
</dbReference>
<name>A0A1H7VAA7_STRJI</name>
<organism evidence="1 2">
    <name type="scientific">Streptacidiphilus jiangxiensis</name>
    <dbReference type="NCBI Taxonomy" id="235985"/>
    <lineage>
        <taxon>Bacteria</taxon>
        <taxon>Bacillati</taxon>
        <taxon>Actinomycetota</taxon>
        <taxon>Actinomycetes</taxon>
        <taxon>Kitasatosporales</taxon>
        <taxon>Streptomycetaceae</taxon>
        <taxon>Streptacidiphilus</taxon>
    </lineage>
</organism>
<proteinExistence type="predicted"/>
<gene>
    <name evidence="1" type="ORF">SAMN05414137_117170</name>
</gene>
<reference evidence="2" key="1">
    <citation type="submission" date="2016-10" db="EMBL/GenBank/DDBJ databases">
        <authorList>
            <person name="Varghese N."/>
        </authorList>
    </citation>
    <scope>NUCLEOTIDE SEQUENCE [LARGE SCALE GENOMIC DNA]</scope>
    <source>
        <strain evidence="2">DSM 45096 / BCRC 16803 / CGMCC 4.1857 / CIP 109030 / JCM 12277 / KCTC 19219 / NBRC 100920 / 33214</strain>
    </source>
</reference>
<accession>A0A1H7VAA7</accession>
<evidence type="ECO:0008006" key="3">
    <source>
        <dbReference type="Google" id="ProtNLM"/>
    </source>
</evidence>
<dbReference type="EMBL" id="FOAZ01000017">
    <property type="protein sequence ID" value="SEM05697.1"/>
    <property type="molecule type" value="Genomic_DNA"/>
</dbReference>
<dbReference type="AlphaFoldDB" id="A0A1H7VAA7"/>
<dbReference type="eggNOG" id="ENOG5032X4A">
    <property type="taxonomic scope" value="Bacteria"/>
</dbReference>